<dbReference type="PANTHER" id="PTHR45684">
    <property type="entry name" value="RE74312P"/>
    <property type="match status" value="1"/>
</dbReference>
<feature type="binding site" evidence="17">
    <location>
        <position position="51"/>
    </location>
    <ligand>
        <name>Mg(2+)</name>
        <dbReference type="ChEBI" id="CHEBI:18420"/>
    </ligand>
</feature>
<keyword evidence="13" id="KW-0472">Membrane</keyword>
<dbReference type="GO" id="GO:0009507">
    <property type="term" value="C:chloroplast"/>
    <property type="evidence" value="ECO:0007669"/>
    <property type="project" value="UniProtKB-SubCell"/>
</dbReference>
<dbReference type="PROSITE" id="PS51417">
    <property type="entry name" value="ARF"/>
    <property type="match status" value="1"/>
</dbReference>
<evidence type="ECO:0000256" key="11">
    <source>
        <dbReference type="ARBA" id="ARBA00023034"/>
    </source>
</evidence>
<feature type="binding site" evidence="16">
    <location>
        <begin position="129"/>
        <end position="132"/>
    </location>
    <ligand>
        <name>GTP</name>
        <dbReference type="ChEBI" id="CHEBI:37565"/>
    </ligand>
</feature>
<evidence type="ECO:0000313" key="20">
    <source>
        <dbReference type="EnsemblProtists" id="EKX50405"/>
    </source>
</evidence>
<evidence type="ECO:0000256" key="9">
    <source>
        <dbReference type="ARBA" id="ARBA00022892"/>
    </source>
</evidence>
<dbReference type="PRINTS" id="PR00328">
    <property type="entry name" value="SAR1GTPBP"/>
</dbReference>
<feature type="binding site" evidence="15">
    <location>
        <position position="176"/>
    </location>
    <ligand>
        <name>GTP</name>
        <dbReference type="ChEBI" id="CHEBI:37565"/>
    </ligand>
</feature>
<protein>
    <submittedName>
        <fullName evidence="19 20">Uncharacterized protein</fullName>
    </submittedName>
</protein>
<evidence type="ECO:0000313" key="21">
    <source>
        <dbReference type="Proteomes" id="UP000011087"/>
    </source>
</evidence>
<keyword evidence="5 18" id="KW-0813">Transport</keyword>
<sequence length="193" mass="21897">MFLVNWFQGVLSWLGLGNKRAKILFLGLDNAGKTTLLHMLKEKKVAQLEPTQHPHDEELTMGKLRFRVHDLGGHDVARELWQDYFTAVNAIIFLVDCNDRNRFGEAKAELDKLLSNDQLAGIPFAILGNKIDQPRAASEAELRQALGLQSYLTGKTGKADLPKGVRPMELFMVSVIRRMGYREAFQWVAQYID</sequence>
<dbReference type="OrthoDB" id="2011769at2759"/>
<feature type="binding site" evidence="16">
    <location>
        <position position="73"/>
    </location>
    <ligand>
        <name>GTP</name>
        <dbReference type="ChEBI" id="CHEBI:37565"/>
    </ligand>
</feature>
<keyword evidence="14" id="KW-0460">Magnesium</keyword>
<comment type="similarity">
    <text evidence="4 18">Belongs to the small GTPase superfamily. SAR1 family.</text>
</comment>
<dbReference type="OMA" id="GLWNKHG"/>
<evidence type="ECO:0000256" key="1">
    <source>
        <dbReference type="ARBA" id="ARBA00004229"/>
    </source>
</evidence>
<keyword evidence="7" id="KW-0378">Hydrolase</keyword>
<dbReference type="KEGG" id="gtt:GUITHDRAFT_159364"/>
<comment type="subcellular location">
    <subcellularLocation>
        <location evidence="3">Endoplasmic reticulum membrane</location>
        <topology evidence="3">Peripheral membrane protein</topology>
    </subcellularLocation>
    <subcellularLocation>
        <location evidence="2">Golgi apparatus membrane</location>
        <topology evidence="2">Peripheral membrane protein</topology>
    </subcellularLocation>
    <subcellularLocation>
        <location evidence="1">Plastid</location>
        <location evidence="1">Chloroplast</location>
    </subcellularLocation>
</comment>
<organism evidence="19">
    <name type="scientific">Guillardia theta (strain CCMP2712)</name>
    <name type="common">Cryptophyte</name>
    <dbReference type="NCBI Taxonomy" id="905079"/>
    <lineage>
        <taxon>Eukaryota</taxon>
        <taxon>Cryptophyceae</taxon>
        <taxon>Pyrenomonadales</taxon>
        <taxon>Geminigeraceae</taxon>
        <taxon>Guillardia</taxon>
    </lineage>
</organism>
<evidence type="ECO:0000256" key="4">
    <source>
        <dbReference type="ARBA" id="ARBA00007507"/>
    </source>
</evidence>
<reference evidence="19 21" key="1">
    <citation type="journal article" date="2012" name="Nature">
        <title>Algal genomes reveal evolutionary mosaicism and the fate of nucleomorphs.</title>
        <authorList>
            <consortium name="DOE Joint Genome Institute"/>
            <person name="Curtis B.A."/>
            <person name="Tanifuji G."/>
            <person name="Burki F."/>
            <person name="Gruber A."/>
            <person name="Irimia M."/>
            <person name="Maruyama S."/>
            <person name="Arias M.C."/>
            <person name="Ball S.G."/>
            <person name="Gile G.H."/>
            <person name="Hirakawa Y."/>
            <person name="Hopkins J.F."/>
            <person name="Kuo A."/>
            <person name="Rensing S.A."/>
            <person name="Schmutz J."/>
            <person name="Symeonidi A."/>
            <person name="Elias M."/>
            <person name="Eveleigh R.J."/>
            <person name="Herman E.K."/>
            <person name="Klute M.J."/>
            <person name="Nakayama T."/>
            <person name="Obornik M."/>
            <person name="Reyes-Prieto A."/>
            <person name="Armbrust E.V."/>
            <person name="Aves S.J."/>
            <person name="Beiko R.G."/>
            <person name="Coutinho P."/>
            <person name="Dacks J.B."/>
            <person name="Durnford D.G."/>
            <person name="Fast N.M."/>
            <person name="Green B.R."/>
            <person name="Grisdale C.J."/>
            <person name="Hempel F."/>
            <person name="Henrissat B."/>
            <person name="Hoppner M.P."/>
            <person name="Ishida K."/>
            <person name="Kim E."/>
            <person name="Koreny L."/>
            <person name="Kroth P.G."/>
            <person name="Liu Y."/>
            <person name="Malik S.B."/>
            <person name="Maier U.G."/>
            <person name="McRose D."/>
            <person name="Mock T."/>
            <person name="Neilson J.A."/>
            <person name="Onodera N.T."/>
            <person name="Poole A.M."/>
            <person name="Pritham E.J."/>
            <person name="Richards T.A."/>
            <person name="Rocap G."/>
            <person name="Roy S.W."/>
            <person name="Sarai C."/>
            <person name="Schaack S."/>
            <person name="Shirato S."/>
            <person name="Slamovits C.H."/>
            <person name="Spencer D.F."/>
            <person name="Suzuki S."/>
            <person name="Worden A.Z."/>
            <person name="Zauner S."/>
            <person name="Barry K."/>
            <person name="Bell C."/>
            <person name="Bharti A.K."/>
            <person name="Crow J.A."/>
            <person name="Grimwood J."/>
            <person name="Kramer R."/>
            <person name="Lindquist E."/>
            <person name="Lucas S."/>
            <person name="Salamov A."/>
            <person name="McFadden G.I."/>
            <person name="Lane C.E."/>
            <person name="Keeling P.J."/>
            <person name="Gray M.W."/>
            <person name="Grigoriev I.V."/>
            <person name="Archibald J.M."/>
        </authorList>
    </citation>
    <scope>NUCLEOTIDE SEQUENCE</scope>
    <source>
        <strain evidence="19 21">CCMP2712</strain>
    </source>
</reference>
<keyword evidence="8 18" id="KW-0256">Endoplasmic reticulum</keyword>
<feature type="binding site" evidence="15">
    <location>
        <position position="33"/>
    </location>
    <ligand>
        <name>GTP</name>
        <dbReference type="ChEBI" id="CHEBI:37565"/>
    </ligand>
</feature>
<feature type="binding site" evidence="14">
    <location>
        <position position="29"/>
    </location>
    <ligand>
        <name>Mg(2+)</name>
        <dbReference type="ChEBI" id="CHEBI:18420"/>
    </ligand>
</feature>
<dbReference type="InterPro" id="IPR027417">
    <property type="entry name" value="P-loop_NTPase"/>
</dbReference>
<dbReference type="PaxDb" id="55529-EKX50405"/>
<feature type="binding site" evidence="16">
    <location>
        <begin position="27"/>
        <end position="34"/>
    </location>
    <ligand>
        <name>GTP</name>
        <dbReference type="ChEBI" id="CHEBI:37565"/>
    </ligand>
</feature>
<dbReference type="SMART" id="SM00178">
    <property type="entry name" value="SAR"/>
    <property type="match status" value="1"/>
</dbReference>
<feature type="binding site" evidence="15">
    <location>
        <position position="129"/>
    </location>
    <ligand>
        <name>GTP</name>
        <dbReference type="ChEBI" id="CHEBI:37565"/>
    </ligand>
</feature>
<evidence type="ECO:0000313" key="19">
    <source>
        <dbReference type="EMBL" id="EKX50405.1"/>
    </source>
</evidence>
<reference evidence="20" key="3">
    <citation type="submission" date="2015-06" db="UniProtKB">
        <authorList>
            <consortium name="EnsemblProtists"/>
        </authorList>
    </citation>
    <scope>IDENTIFICATION</scope>
</reference>
<feature type="binding site" evidence="15">
    <location>
        <position position="30"/>
    </location>
    <ligand>
        <name>GTP</name>
        <dbReference type="ChEBI" id="CHEBI:37565"/>
    </ligand>
</feature>
<keyword evidence="10 18" id="KW-0653">Protein transport</keyword>
<keyword evidence="11 18" id="KW-0333">Golgi apparatus</keyword>
<keyword evidence="6 15" id="KW-0547">Nucleotide-binding</keyword>
<dbReference type="GO" id="GO:0000139">
    <property type="term" value="C:Golgi membrane"/>
    <property type="evidence" value="ECO:0007669"/>
    <property type="project" value="UniProtKB-SubCell"/>
</dbReference>
<evidence type="ECO:0000256" key="14">
    <source>
        <dbReference type="PIRSR" id="PIRSR606687-1"/>
    </source>
</evidence>
<evidence type="ECO:0000256" key="15">
    <source>
        <dbReference type="PIRSR" id="PIRSR606687-2"/>
    </source>
</evidence>
<dbReference type="AlphaFoldDB" id="L1JQE5"/>
<dbReference type="InterPro" id="IPR006687">
    <property type="entry name" value="Small_GTPase_SAR1"/>
</dbReference>
<dbReference type="RefSeq" id="XP_005837385.1">
    <property type="nucleotide sequence ID" value="XM_005837328.1"/>
</dbReference>
<dbReference type="Gene3D" id="3.40.50.300">
    <property type="entry name" value="P-loop containing nucleotide triphosphate hydrolases"/>
    <property type="match status" value="1"/>
</dbReference>
<dbReference type="GO" id="GO:0046872">
    <property type="term" value="F:metal ion binding"/>
    <property type="evidence" value="ECO:0007669"/>
    <property type="project" value="UniProtKB-KW"/>
</dbReference>
<dbReference type="SUPFAM" id="SSF52540">
    <property type="entry name" value="P-loop containing nucleoside triphosphate hydrolases"/>
    <property type="match status" value="1"/>
</dbReference>
<dbReference type="CDD" id="cd00879">
    <property type="entry name" value="Sar1"/>
    <property type="match status" value="1"/>
</dbReference>
<feature type="binding site" evidence="15">
    <location>
        <position position="175"/>
    </location>
    <ligand>
        <name>GTP</name>
        <dbReference type="ChEBI" id="CHEBI:37565"/>
    </ligand>
</feature>
<evidence type="ECO:0000256" key="8">
    <source>
        <dbReference type="ARBA" id="ARBA00022824"/>
    </source>
</evidence>
<dbReference type="GeneID" id="17307196"/>
<evidence type="ECO:0000256" key="17">
    <source>
        <dbReference type="PIRSR" id="PIRSR606689-2"/>
    </source>
</evidence>
<evidence type="ECO:0000256" key="18">
    <source>
        <dbReference type="RuleBase" id="RU003926"/>
    </source>
</evidence>
<dbReference type="SMART" id="SM00177">
    <property type="entry name" value="ARF"/>
    <property type="match status" value="1"/>
</dbReference>
<reference evidence="21" key="2">
    <citation type="submission" date="2012-11" db="EMBL/GenBank/DDBJ databases">
        <authorList>
            <person name="Kuo A."/>
            <person name="Curtis B.A."/>
            <person name="Tanifuji G."/>
            <person name="Burki F."/>
            <person name="Gruber A."/>
            <person name="Irimia M."/>
            <person name="Maruyama S."/>
            <person name="Arias M.C."/>
            <person name="Ball S.G."/>
            <person name="Gile G.H."/>
            <person name="Hirakawa Y."/>
            <person name="Hopkins J.F."/>
            <person name="Rensing S.A."/>
            <person name="Schmutz J."/>
            <person name="Symeonidi A."/>
            <person name="Elias M."/>
            <person name="Eveleigh R.J."/>
            <person name="Herman E.K."/>
            <person name="Klute M.J."/>
            <person name="Nakayama T."/>
            <person name="Obornik M."/>
            <person name="Reyes-Prieto A."/>
            <person name="Armbrust E.V."/>
            <person name="Aves S.J."/>
            <person name="Beiko R.G."/>
            <person name="Coutinho P."/>
            <person name="Dacks J.B."/>
            <person name="Durnford D.G."/>
            <person name="Fast N.M."/>
            <person name="Green B.R."/>
            <person name="Grisdale C."/>
            <person name="Hempe F."/>
            <person name="Henrissat B."/>
            <person name="Hoppner M.P."/>
            <person name="Ishida K.-I."/>
            <person name="Kim E."/>
            <person name="Koreny L."/>
            <person name="Kroth P.G."/>
            <person name="Liu Y."/>
            <person name="Malik S.-B."/>
            <person name="Maier U.G."/>
            <person name="McRose D."/>
            <person name="Mock T."/>
            <person name="Neilson J.A."/>
            <person name="Onodera N.T."/>
            <person name="Poole A.M."/>
            <person name="Pritham E.J."/>
            <person name="Richards T.A."/>
            <person name="Rocap G."/>
            <person name="Roy S.W."/>
            <person name="Sarai C."/>
            <person name="Schaack S."/>
            <person name="Shirato S."/>
            <person name="Slamovits C.H."/>
            <person name="Spencer D.F."/>
            <person name="Suzuki S."/>
            <person name="Worden A.Z."/>
            <person name="Zauner S."/>
            <person name="Barry K."/>
            <person name="Bell C."/>
            <person name="Bharti A.K."/>
            <person name="Crow J.A."/>
            <person name="Grimwood J."/>
            <person name="Kramer R."/>
            <person name="Lindquist E."/>
            <person name="Lucas S."/>
            <person name="Salamov A."/>
            <person name="McFadden G.I."/>
            <person name="Lane C.E."/>
            <person name="Keeling P.J."/>
            <person name="Gray M.W."/>
            <person name="Grigoriev I.V."/>
            <person name="Archibald J.M."/>
        </authorList>
    </citation>
    <scope>NUCLEOTIDE SEQUENCE</scope>
    <source>
        <strain evidence="21">CCMP2712</strain>
    </source>
</reference>
<keyword evidence="21" id="KW-1185">Reference proteome</keyword>
<dbReference type="GO" id="GO:0006886">
    <property type="term" value="P:intracellular protein transport"/>
    <property type="evidence" value="ECO:0007669"/>
    <property type="project" value="InterPro"/>
</dbReference>
<dbReference type="EMBL" id="JH992978">
    <property type="protein sequence ID" value="EKX50405.1"/>
    <property type="molecule type" value="Genomic_DNA"/>
</dbReference>
<accession>L1JQE5</accession>
<evidence type="ECO:0000256" key="7">
    <source>
        <dbReference type="ARBA" id="ARBA00022801"/>
    </source>
</evidence>
<dbReference type="eggNOG" id="KOG0077">
    <property type="taxonomic scope" value="Eukaryota"/>
</dbReference>
<dbReference type="Proteomes" id="UP000011087">
    <property type="component" value="Unassembled WGS sequence"/>
</dbReference>
<keyword evidence="12 16" id="KW-0342">GTP-binding</keyword>
<dbReference type="HOGENOM" id="CLU_040729_6_0_1"/>
<keyword evidence="14" id="KW-0479">Metal-binding</keyword>
<dbReference type="InterPro" id="IPR006689">
    <property type="entry name" value="Small_GTPase_ARF/SAR"/>
</dbReference>
<feature type="binding site" evidence="15">
    <location>
        <position position="32"/>
    </location>
    <ligand>
        <name>GTP</name>
        <dbReference type="ChEBI" id="CHEBI:37565"/>
    </ligand>
</feature>
<dbReference type="EnsemblProtists" id="EKX50405">
    <property type="protein sequence ID" value="EKX50405"/>
    <property type="gene ID" value="GUITHDRAFT_159364"/>
</dbReference>
<dbReference type="STRING" id="905079.L1JQE5"/>
<dbReference type="FunFam" id="3.40.50.300:FF:000161">
    <property type="entry name" value="Small COPII coat GTPase"/>
    <property type="match status" value="1"/>
</dbReference>
<proteinExistence type="inferred from homology"/>
<feature type="binding site" evidence="15">
    <location>
        <position position="35"/>
    </location>
    <ligand>
        <name>GTP</name>
        <dbReference type="ChEBI" id="CHEBI:37565"/>
    </ligand>
</feature>
<evidence type="ECO:0000256" key="10">
    <source>
        <dbReference type="ARBA" id="ARBA00022927"/>
    </source>
</evidence>
<dbReference type="PROSITE" id="PS51422">
    <property type="entry name" value="SAR1"/>
    <property type="match status" value="1"/>
</dbReference>
<dbReference type="GO" id="GO:0005525">
    <property type="term" value="F:GTP binding"/>
    <property type="evidence" value="ECO:0007669"/>
    <property type="project" value="UniProtKB-KW"/>
</dbReference>
<evidence type="ECO:0000256" key="12">
    <source>
        <dbReference type="ARBA" id="ARBA00023134"/>
    </source>
</evidence>
<dbReference type="NCBIfam" id="TIGR00231">
    <property type="entry name" value="small_GTP"/>
    <property type="match status" value="1"/>
</dbReference>
<dbReference type="GO" id="GO:0005789">
    <property type="term" value="C:endoplasmic reticulum membrane"/>
    <property type="evidence" value="ECO:0007669"/>
    <property type="project" value="UniProtKB-SubCell"/>
</dbReference>
<evidence type="ECO:0000256" key="3">
    <source>
        <dbReference type="ARBA" id="ARBA00004406"/>
    </source>
</evidence>
<keyword evidence="9 18" id="KW-0931">ER-Golgi transport</keyword>
<dbReference type="InterPro" id="IPR005225">
    <property type="entry name" value="Small_GTP-bd"/>
</dbReference>
<feature type="binding site" evidence="17">
    <location>
        <position position="34"/>
    </location>
    <ligand>
        <name>Mg(2+)</name>
        <dbReference type="ChEBI" id="CHEBI:18420"/>
    </ligand>
</feature>
<evidence type="ECO:0000256" key="2">
    <source>
        <dbReference type="ARBA" id="ARBA00004395"/>
    </source>
</evidence>
<evidence type="ECO:0000256" key="6">
    <source>
        <dbReference type="ARBA" id="ARBA00022741"/>
    </source>
</evidence>
<dbReference type="Pfam" id="PF00025">
    <property type="entry name" value="Arf"/>
    <property type="match status" value="1"/>
</dbReference>
<evidence type="ECO:0000256" key="13">
    <source>
        <dbReference type="ARBA" id="ARBA00023136"/>
    </source>
</evidence>
<feature type="binding site" evidence="15">
    <location>
        <position position="130"/>
    </location>
    <ligand>
        <name>GTP</name>
        <dbReference type="ChEBI" id="CHEBI:37565"/>
    </ligand>
</feature>
<dbReference type="GO" id="GO:0003924">
    <property type="term" value="F:GTPase activity"/>
    <property type="evidence" value="ECO:0007669"/>
    <property type="project" value="InterPro"/>
</dbReference>
<evidence type="ECO:0000256" key="5">
    <source>
        <dbReference type="ARBA" id="ARBA00022448"/>
    </source>
</evidence>
<evidence type="ECO:0000256" key="16">
    <source>
        <dbReference type="PIRSR" id="PIRSR606689-1"/>
    </source>
</evidence>
<dbReference type="GO" id="GO:0016192">
    <property type="term" value="P:vesicle-mediated transport"/>
    <property type="evidence" value="ECO:0007669"/>
    <property type="project" value="UniProtKB-KW"/>
</dbReference>
<gene>
    <name evidence="19" type="ORF">GUITHDRAFT_159364</name>
</gene>
<name>L1JQE5_GUITC</name>
<feature type="binding site" evidence="15">
    <location>
        <position position="34"/>
    </location>
    <ligand>
        <name>GTP</name>
        <dbReference type="ChEBI" id="CHEBI:37565"/>
    </ligand>
</feature>
<feature type="binding site" evidence="15">
    <location>
        <position position="132"/>
    </location>
    <ligand>
        <name>GTP</name>
        <dbReference type="ChEBI" id="CHEBI:37565"/>
    </ligand>
</feature>